<dbReference type="PROSITE" id="PS51704">
    <property type="entry name" value="GP_PDE"/>
    <property type="match status" value="1"/>
</dbReference>
<dbReference type="SUPFAM" id="SSF51695">
    <property type="entry name" value="PLC-like phosphodiesterases"/>
    <property type="match status" value="1"/>
</dbReference>
<dbReference type="GO" id="GO:0006629">
    <property type="term" value="P:lipid metabolic process"/>
    <property type="evidence" value="ECO:0007669"/>
    <property type="project" value="InterPro"/>
</dbReference>
<dbReference type="EMBL" id="WOGU01000002">
    <property type="protein sequence ID" value="MUN62024.1"/>
    <property type="molecule type" value="Genomic_DNA"/>
</dbReference>
<evidence type="ECO:0000259" key="1">
    <source>
        <dbReference type="PROSITE" id="PS51704"/>
    </source>
</evidence>
<proteinExistence type="predicted"/>
<sequence length="320" mass="34638">MRPIVYAHRGSSAAYPEHTRAAYVQALLDGADGVECDVHLTRDRHLVLHHDAQLGRTSDGRGPVSARTLAELRRLDWVSWKGVPIPPGHGSRDRQLLTLPELLDLLRGAGRPVGLAVETKHPSPYGHQLEEEVLNVLMREGWDPETGRLGPVTISLMSFHPDAVRHLLETVPARHVCQLVETTTRRTVRESLRVNRTAAAVLHAGMRLVVPPALPVIAAGLVDIVGPGIDLVRARPDLVRRWAADGRVLRAWTIDTARDVDLCRALGVQQLTSNRPADVLRWTAAAGARDGAGIPGGIPAGVPMPAVGPGRTRSAAMTVR</sequence>
<organism evidence="2 3">
    <name type="scientific">Kocuria sediminis</name>
    <dbReference type="NCBI Taxonomy" id="1038857"/>
    <lineage>
        <taxon>Bacteria</taxon>
        <taxon>Bacillati</taxon>
        <taxon>Actinomycetota</taxon>
        <taxon>Actinomycetes</taxon>
        <taxon>Micrococcales</taxon>
        <taxon>Micrococcaceae</taxon>
        <taxon>Kocuria</taxon>
    </lineage>
</organism>
<dbReference type="GO" id="GO:0008081">
    <property type="term" value="F:phosphoric diester hydrolase activity"/>
    <property type="evidence" value="ECO:0007669"/>
    <property type="project" value="InterPro"/>
</dbReference>
<accession>A0A6N8GMM5</accession>
<feature type="domain" description="GP-PDE" evidence="1">
    <location>
        <begin position="3"/>
        <end position="283"/>
    </location>
</feature>
<dbReference type="Proteomes" id="UP000436989">
    <property type="component" value="Unassembled WGS sequence"/>
</dbReference>
<evidence type="ECO:0000313" key="3">
    <source>
        <dbReference type="Proteomes" id="UP000436989"/>
    </source>
</evidence>
<dbReference type="PANTHER" id="PTHR46211">
    <property type="entry name" value="GLYCEROPHOSPHORYL DIESTER PHOSPHODIESTERASE"/>
    <property type="match status" value="1"/>
</dbReference>
<gene>
    <name evidence="2" type="ORF">GMA12_02500</name>
</gene>
<dbReference type="InterPro" id="IPR030395">
    <property type="entry name" value="GP_PDE_dom"/>
</dbReference>
<reference evidence="2 3" key="1">
    <citation type="submission" date="2019-12" db="EMBL/GenBank/DDBJ databases">
        <authorList>
            <person name="Shi Y."/>
        </authorList>
    </citation>
    <scope>NUCLEOTIDE SEQUENCE [LARGE SCALE GENOMIC DNA]</scope>
    <source>
        <strain evidence="2 3">JCM 17929</strain>
    </source>
</reference>
<dbReference type="PANTHER" id="PTHR46211:SF13">
    <property type="entry name" value="GLYCEROPHOSPHODIESTER PHOSPHODIESTERASE 1-RELATED"/>
    <property type="match status" value="1"/>
</dbReference>
<dbReference type="RefSeq" id="WP_162459387.1">
    <property type="nucleotide sequence ID" value="NZ_WOGU01000002.1"/>
</dbReference>
<protein>
    <submittedName>
        <fullName evidence="2">Glycerophosphodiester phosphodiesterase</fullName>
    </submittedName>
</protein>
<evidence type="ECO:0000313" key="2">
    <source>
        <dbReference type="EMBL" id="MUN62024.1"/>
    </source>
</evidence>
<dbReference type="InterPro" id="IPR017946">
    <property type="entry name" value="PLC-like_Pdiesterase_TIM-brl"/>
</dbReference>
<keyword evidence="3" id="KW-1185">Reference proteome</keyword>
<name>A0A6N8GMM5_9MICC</name>
<dbReference type="Pfam" id="PF03009">
    <property type="entry name" value="GDPD"/>
    <property type="match status" value="1"/>
</dbReference>
<comment type="caution">
    <text evidence="2">The sequence shown here is derived from an EMBL/GenBank/DDBJ whole genome shotgun (WGS) entry which is preliminary data.</text>
</comment>
<dbReference type="AlphaFoldDB" id="A0A6N8GMM5"/>
<dbReference type="Gene3D" id="3.20.20.190">
    <property type="entry name" value="Phosphatidylinositol (PI) phosphodiesterase"/>
    <property type="match status" value="1"/>
</dbReference>